<evidence type="ECO:0000313" key="2">
    <source>
        <dbReference type="EMBL" id="RKE55517.1"/>
    </source>
</evidence>
<dbReference type="Proteomes" id="UP000286246">
    <property type="component" value="Unassembled WGS sequence"/>
</dbReference>
<evidence type="ECO:0000313" key="3">
    <source>
        <dbReference type="Proteomes" id="UP000286246"/>
    </source>
</evidence>
<keyword evidence="1" id="KW-1133">Transmembrane helix</keyword>
<keyword evidence="1" id="KW-0812">Transmembrane</keyword>
<keyword evidence="3" id="KW-1185">Reference proteome</keyword>
<dbReference type="AlphaFoldDB" id="A0A420BFQ4"/>
<sequence length="73" mass="8432">MRLIFIIIGGIAGVLFSFWDTMVSYSDTAPIDDQFGLAIISWPFFLIKTLIYLCMGSFFCWLISLVFRRNLPE</sequence>
<feature type="transmembrane region" description="Helical" evidence="1">
    <location>
        <begin position="44"/>
        <end position="67"/>
    </location>
</feature>
<name>A0A420BFQ4_SPHD1</name>
<reference evidence="2 3" key="1">
    <citation type="submission" date="2018-09" db="EMBL/GenBank/DDBJ databases">
        <title>Genomic Encyclopedia of Type Strains, Phase III (KMG-III): the genomes of soil and plant-associated and newly described type strains.</title>
        <authorList>
            <person name="Whitman W."/>
        </authorList>
    </citation>
    <scope>NUCLEOTIDE SEQUENCE [LARGE SCALE GENOMIC DNA]</scope>
    <source>
        <strain evidence="2 3">CECT 7938</strain>
    </source>
</reference>
<comment type="caution">
    <text evidence="2">The sequence shown here is derived from an EMBL/GenBank/DDBJ whole genome shotgun (WGS) entry which is preliminary data.</text>
</comment>
<organism evidence="2 3">
    <name type="scientific">Sphingobacterium detergens</name>
    <dbReference type="NCBI Taxonomy" id="1145106"/>
    <lineage>
        <taxon>Bacteria</taxon>
        <taxon>Pseudomonadati</taxon>
        <taxon>Bacteroidota</taxon>
        <taxon>Sphingobacteriia</taxon>
        <taxon>Sphingobacteriales</taxon>
        <taxon>Sphingobacteriaceae</taxon>
        <taxon>Sphingobacterium</taxon>
    </lineage>
</organism>
<dbReference type="EMBL" id="RAPY01000001">
    <property type="protein sequence ID" value="RKE55517.1"/>
    <property type="molecule type" value="Genomic_DNA"/>
</dbReference>
<evidence type="ECO:0000256" key="1">
    <source>
        <dbReference type="SAM" id="Phobius"/>
    </source>
</evidence>
<proteinExistence type="predicted"/>
<keyword evidence="1" id="KW-0472">Membrane</keyword>
<accession>A0A420BFQ4</accession>
<gene>
    <name evidence="2" type="ORF">DFQ12_0349</name>
</gene>
<protein>
    <submittedName>
        <fullName evidence="2">Uncharacterized protein</fullName>
    </submittedName>
</protein>